<name>A0A345CU81_9GAMM</name>
<dbReference type="Proteomes" id="UP000264980">
    <property type="component" value="Chromosome"/>
</dbReference>
<proteinExistence type="predicted"/>
<dbReference type="InterPro" id="IPR041436">
    <property type="entry name" value="RNAse_A_bac"/>
</dbReference>
<sequence length="229" mass="25113">MQSIKRSAGHANTRSCAAAPLTPQACYVHTIQASLRQIWTGRQTSTDTYNSAVSLAETLGADRKSAMKVGLTVDVAIPMGFAFAMGAVRVAAIRSGRISLAANESLPGKAAGGHTIERHIGKSTEELFARLERRASLPATSTFRNLNEAEKLISRVISDNRNQIQMWVKHIPRGMNAKMDLEGVFANQTGILVRRGYSEVIKCHKARVVLQFKHWHGKPYFVLTAFPKA</sequence>
<dbReference type="Pfam" id="PF18431">
    <property type="entry name" value="RNAse_A_bac"/>
    <property type="match status" value="1"/>
</dbReference>
<gene>
    <name evidence="2" type="ORF">AV903_14715</name>
</gene>
<protein>
    <recommendedName>
        <fullName evidence="1">Bacterial CdiA-CT RNAse A domain-containing protein</fullName>
    </recommendedName>
</protein>
<feature type="domain" description="Bacterial CdiA-CT RNAse A" evidence="1">
    <location>
        <begin position="113"/>
        <end position="227"/>
    </location>
</feature>
<evidence type="ECO:0000259" key="1">
    <source>
        <dbReference type="Pfam" id="PF18431"/>
    </source>
</evidence>
<evidence type="ECO:0000313" key="2">
    <source>
        <dbReference type="EMBL" id="AXF76998.1"/>
    </source>
</evidence>
<accession>A0A345CU81</accession>
<dbReference type="EMBL" id="CP013970">
    <property type="protein sequence ID" value="AXF76998.1"/>
    <property type="molecule type" value="Genomic_DNA"/>
</dbReference>
<evidence type="ECO:0000313" key="3">
    <source>
        <dbReference type="Proteomes" id="UP000264980"/>
    </source>
</evidence>
<dbReference type="AlphaFoldDB" id="A0A345CU81"/>
<dbReference type="CDD" id="cd20684">
    <property type="entry name" value="CdiA-CT_Yk_RNaseA-like"/>
    <property type="match status" value="1"/>
</dbReference>
<reference evidence="2 3" key="1">
    <citation type="submission" date="2016-01" db="EMBL/GenBank/DDBJ databases">
        <authorList>
            <person name="Oliw E.H."/>
        </authorList>
    </citation>
    <scope>NUCLEOTIDE SEQUENCE [LARGE SCALE GENOMIC DNA]</scope>
    <source>
        <strain evidence="2 3">MDcuke</strain>
    </source>
</reference>
<organism evidence="2 3">
    <name type="scientific">Erwinia tracheiphila</name>
    <dbReference type="NCBI Taxonomy" id="65700"/>
    <lineage>
        <taxon>Bacteria</taxon>
        <taxon>Pseudomonadati</taxon>
        <taxon>Pseudomonadota</taxon>
        <taxon>Gammaproteobacteria</taxon>
        <taxon>Enterobacterales</taxon>
        <taxon>Erwiniaceae</taxon>
        <taxon>Erwinia</taxon>
    </lineage>
</organism>